<dbReference type="GO" id="GO:0006488">
    <property type="term" value="P:dolichol-linked oligosaccharide biosynthetic process"/>
    <property type="evidence" value="ECO:0007669"/>
    <property type="project" value="InterPro"/>
</dbReference>
<evidence type="ECO:0000256" key="2">
    <source>
        <dbReference type="ARBA" id="ARBA00006962"/>
    </source>
</evidence>
<comment type="subcellular location">
    <subcellularLocation>
        <location evidence="1">Endoplasmic reticulum</location>
    </subcellularLocation>
</comment>
<evidence type="ECO:0000256" key="3">
    <source>
        <dbReference type="ARBA" id="ARBA00022676"/>
    </source>
</evidence>
<dbReference type="Gene3D" id="3.40.50.2000">
    <property type="entry name" value="Glycogen Phosphorylase B"/>
    <property type="match status" value="1"/>
</dbReference>
<dbReference type="RefSeq" id="WP_118428928.1">
    <property type="nucleotide sequence ID" value="NZ_QRZL01000001.1"/>
</dbReference>
<name>A0A412ZK23_9BACT</name>
<evidence type="ECO:0000256" key="1">
    <source>
        <dbReference type="ARBA" id="ARBA00004240"/>
    </source>
</evidence>
<organism evidence="7 8">
    <name type="scientific">Phocaeicola dorei</name>
    <dbReference type="NCBI Taxonomy" id="357276"/>
    <lineage>
        <taxon>Bacteria</taxon>
        <taxon>Pseudomonadati</taxon>
        <taxon>Bacteroidota</taxon>
        <taxon>Bacteroidia</taxon>
        <taxon>Bacteroidales</taxon>
        <taxon>Bacteroidaceae</taxon>
        <taxon>Phocaeicola</taxon>
    </lineage>
</organism>
<evidence type="ECO:0000256" key="4">
    <source>
        <dbReference type="ARBA" id="ARBA00022679"/>
    </source>
</evidence>
<proteinExistence type="inferred from homology"/>
<dbReference type="SUPFAM" id="SSF53756">
    <property type="entry name" value="UDP-Glycosyltransferase/glycogen phosphorylase"/>
    <property type="match status" value="1"/>
</dbReference>
<dbReference type="GO" id="GO:0016758">
    <property type="term" value="F:hexosyltransferase activity"/>
    <property type="evidence" value="ECO:0007669"/>
    <property type="project" value="InterPro"/>
</dbReference>
<reference evidence="7 8" key="1">
    <citation type="submission" date="2018-08" db="EMBL/GenBank/DDBJ databases">
        <title>A genome reference for cultivated species of the human gut microbiota.</title>
        <authorList>
            <person name="Zou Y."/>
            <person name="Xue W."/>
            <person name="Luo G."/>
        </authorList>
    </citation>
    <scope>NUCLEOTIDE SEQUENCE [LARGE SCALE GENOMIC DNA]</scope>
    <source>
        <strain evidence="7 8">AF14-1AC</strain>
    </source>
</reference>
<keyword evidence="4" id="KW-0808">Transferase</keyword>
<gene>
    <name evidence="7" type="ORF">DWW04_01570</name>
</gene>
<sequence>MVQSIKIFIPLGTQKFQFNRLVKAMNKLVRKGVYKPEEIVMQSAIYEEMPLFTHYKLIPLEYFNELINKAELVITHSGVNSIITCMSLGKPLIIVPRQKQYGEHVDNHQLEIAEVMKLKYNVIIVDNLEMIEETIKIALYHKYKPWVSHNNELVDFIKQLVKDNC</sequence>
<dbReference type="PANTHER" id="PTHR12867:SF6">
    <property type="entry name" value="N-ACETYLGLUCOSAMINYLDIPHOSPHODOLICHOL N-ACETYLGLUCOSAMINYLTRANSFERASE"/>
    <property type="match status" value="1"/>
</dbReference>
<dbReference type="InterPro" id="IPR039042">
    <property type="entry name" value="Alg13-like"/>
</dbReference>
<comment type="similarity">
    <text evidence="2">Belongs to the glycosyltransferase 28 family.</text>
</comment>
<keyword evidence="3" id="KW-0328">Glycosyltransferase</keyword>
<dbReference type="PANTHER" id="PTHR12867">
    <property type="entry name" value="GLYCOSYL TRANSFERASE-RELATED"/>
    <property type="match status" value="1"/>
</dbReference>
<evidence type="ECO:0000313" key="8">
    <source>
        <dbReference type="Proteomes" id="UP000283678"/>
    </source>
</evidence>
<dbReference type="Pfam" id="PF04101">
    <property type="entry name" value="Glyco_tran_28_C"/>
    <property type="match status" value="1"/>
</dbReference>
<dbReference type="Proteomes" id="UP000283678">
    <property type="component" value="Unassembled WGS sequence"/>
</dbReference>
<dbReference type="EMBL" id="QRZL01000001">
    <property type="protein sequence ID" value="RGV81405.1"/>
    <property type="molecule type" value="Genomic_DNA"/>
</dbReference>
<protein>
    <submittedName>
        <fullName evidence="7">Exopolysaccharide biosynthesis protein</fullName>
    </submittedName>
</protein>
<feature type="domain" description="Glycosyl transferase family 28 C-terminal" evidence="6">
    <location>
        <begin position="7"/>
        <end position="135"/>
    </location>
</feature>
<dbReference type="InterPro" id="IPR007235">
    <property type="entry name" value="Glyco_trans_28_C"/>
</dbReference>
<keyword evidence="5" id="KW-0256">Endoplasmic reticulum</keyword>
<comment type="caution">
    <text evidence="7">The sequence shown here is derived from an EMBL/GenBank/DDBJ whole genome shotgun (WGS) entry which is preliminary data.</text>
</comment>
<accession>A0A412ZK23</accession>
<dbReference type="AlphaFoldDB" id="A0A412ZK23"/>
<evidence type="ECO:0000313" key="7">
    <source>
        <dbReference type="EMBL" id="RGV81405.1"/>
    </source>
</evidence>
<evidence type="ECO:0000256" key="5">
    <source>
        <dbReference type="ARBA" id="ARBA00022824"/>
    </source>
</evidence>
<evidence type="ECO:0000259" key="6">
    <source>
        <dbReference type="Pfam" id="PF04101"/>
    </source>
</evidence>